<dbReference type="FunFam" id="2.130.10.10:FF:000963">
    <property type="entry name" value="AGAP001362-PA-like protein"/>
    <property type="match status" value="1"/>
</dbReference>
<dbReference type="PROSITE" id="PS50294">
    <property type="entry name" value="WD_REPEATS_REGION"/>
    <property type="match status" value="4"/>
</dbReference>
<feature type="repeat" description="WD" evidence="5">
    <location>
        <begin position="320"/>
        <end position="361"/>
    </location>
</feature>
<feature type="repeat" description="WD" evidence="5">
    <location>
        <begin position="193"/>
        <end position="225"/>
    </location>
</feature>
<feature type="compositionally biased region" description="Pro residues" evidence="6">
    <location>
        <begin position="588"/>
        <end position="600"/>
    </location>
</feature>
<dbReference type="EMBL" id="BMAO01035806">
    <property type="protein sequence ID" value="GFR06124.1"/>
    <property type="molecule type" value="Genomic_DNA"/>
</dbReference>
<feature type="repeat" description="WD" evidence="5">
    <location>
        <begin position="234"/>
        <end position="266"/>
    </location>
</feature>
<evidence type="ECO:0000313" key="8">
    <source>
        <dbReference type="Proteomes" id="UP000887116"/>
    </source>
</evidence>
<dbReference type="Gene3D" id="2.130.10.10">
    <property type="entry name" value="YVTN repeat-like/Quinoprotein amine dehydrogenase"/>
    <property type="match status" value="2"/>
</dbReference>
<reference evidence="7" key="1">
    <citation type="submission" date="2020-07" db="EMBL/GenBank/DDBJ databases">
        <title>Multicomponent nature underlies the extraordinary mechanical properties of spider dragline silk.</title>
        <authorList>
            <person name="Kono N."/>
            <person name="Nakamura H."/>
            <person name="Mori M."/>
            <person name="Yoshida Y."/>
            <person name="Ohtoshi R."/>
            <person name="Malay A.D."/>
            <person name="Moran D.A.P."/>
            <person name="Tomita M."/>
            <person name="Numata K."/>
            <person name="Arakawa K."/>
        </authorList>
    </citation>
    <scope>NUCLEOTIDE SEQUENCE</scope>
</reference>
<feature type="region of interest" description="Disordered" evidence="6">
    <location>
        <begin position="505"/>
        <end position="535"/>
    </location>
</feature>
<evidence type="ECO:0000256" key="6">
    <source>
        <dbReference type="SAM" id="MobiDB-lite"/>
    </source>
</evidence>
<dbReference type="InterPro" id="IPR015943">
    <property type="entry name" value="WD40/YVTN_repeat-like_dom_sf"/>
</dbReference>
<dbReference type="PANTHER" id="PTHR22836">
    <property type="entry name" value="WD40 REPEAT PROTEIN"/>
    <property type="match status" value="1"/>
</dbReference>
<evidence type="ECO:0000256" key="3">
    <source>
        <dbReference type="ARBA" id="ARBA00022737"/>
    </source>
</evidence>
<feature type="repeat" description="WD" evidence="5">
    <location>
        <begin position="407"/>
        <end position="438"/>
    </location>
</feature>
<sequence length="827" mass="94565">MILFFLSYQDEIWFFEELFEKYTHRKIKIAKMQATQISPVQRFPYVPKFLPPQNFQKPNHVAFTPHRQHLQQGAQVIEFDGKRLRKAVTRKTVDYNTSVIKYLEARVWQRDYRDKRAIQPDTAYYIEMTPPLSMPDNPINAVTTKFVRTSTNKMRCPIFCVAWTPEGRRLVTGASSGEFTLWNGLTFNFETILQAHDSPVRCMVWSHNDVWMVTGDHAGYVKYWQSNMNNVKMFQAHKEPLRGISFCPVDTKFVTCSDDGTVRIWDFLRCLEEKILRGHGADVKCVDWHPQKSLIVSGSKDSQQPIKLWDPKSGQSLATVHAHKNTVMDTKWNKNGNWLLTASRDHLIKLFDIRNMSQEMQTFRGHKKEATTLAWHPIHEGLFTSGGSDGCVMFWVVGADKEVGCMEQAHDSCVWSLAWHPLGHILCSGSNDHSSKFWTRNRPGDRMQDKYNLNTLPKGQEELAEYDDTGAISSIPGMGLEYGLPDHLKPSENSYESEIPMIPGLDFASEDSSAEKSTTQKKIPFSKPIPKQFQQQWMESKQPLLLAPPLENDRSNGEIPVPPNPEVKTSQSLAMPPQEQHFQSNTRPGPPYIEPPPRPPQRSALLGERPKDSPIPPPPKPELHPSNRPPPNNIPFSENHENFSRDLPRNEPGSHDTWRTFPDEPMDIGPPRNENENGSHLQNPEGRHGFESMNNVGPPHKRGRPERYSHINEEDFIPENLPPRSGSSHFPGDNMRFSSNEMDPRNSHRGPDEMGFMGHKRSWNDGPLPPPHDEQFPPMMDFDGPDFNPRHSGNMFHRGRGPRGPFRGGRSPFRIINRGRGRGGYPS</sequence>
<accession>A0A8X6HMU4</accession>
<dbReference type="AlphaFoldDB" id="A0A8X6HMU4"/>
<feature type="repeat" description="WD" evidence="5">
    <location>
        <begin position="151"/>
        <end position="183"/>
    </location>
</feature>
<proteinExistence type="predicted"/>
<feature type="compositionally biased region" description="Basic and acidic residues" evidence="6">
    <location>
        <begin position="638"/>
        <end position="662"/>
    </location>
</feature>
<dbReference type="OrthoDB" id="16717at2759"/>
<keyword evidence="8" id="KW-1185">Reference proteome</keyword>
<evidence type="ECO:0000256" key="5">
    <source>
        <dbReference type="PROSITE-ProRule" id="PRU00221"/>
    </source>
</evidence>
<comment type="caution">
    <text evidence="7">The sequence shown here is derived from an EMBL/GenBank/DDBJ whole genome shotgun (WGS) entry which is preliminary data.</text>
</comment>
<dbReference type="SMART" id="SM00320">
    <property type="entry name" value="WD40"/>
    <property type="match status" value="7"/>
</dbReference>
<protein>
    <submittedName>
        <fullName evidence="7">Pre-mRNA 3' end processing protein WDR33</fullName>
    </submittedName>
</protein>
<dbReference type="GO" id="GO:0031124">
    <property type="term" value="P:mRNA 3'-end processing"/>
    <property type="evidence" value="ECO:0007669"/>
    <property type="project" value="InterPro"/>
</dbReference>
<dbReference type="InterPro" id="IPR036322">
    <property type="entry name" value="WD40_repeat_dom_sf"/>
</dbReference>
<keyword evidence="4" id="KW-0539">Nucleus</keyword>
<dbReference type="InterPro" id="IPR045245">
    <property type="entry name" value="Pfs2-like"/>
</dbReference>
<evidence type="ECO:0000256" key="1">
    <source>
        <dbReference type="ARBA" id="ARBA00004123"/>
    </source>
</evidence>
<feature type="repeat" description="WD" evidence="5">
    <location>
        <begin position="363"/>
        <end position="395"/>
    </location>
</feature>
<dbReference type="GO" id="GO:0005847">
    <property type="term" value="C:mRNA cleavage and polyadenylation specificity factor complex"/>
    <property type="evidence" value="ECO:0007669"/>
    <property type="project" value="TreeGrafter"/>
</dbReference>
<dbReference type="FunFam" id="2.130.10.10:FF:000237">
    <property type="entry name" value="Flowering time control protein FY"/>
    <property type="match status" value="1"/>
</dbReference>
<dbReference type="PROSITE" id="PS50082">
    <property type="entry name" value="WD_REPEATS_2"/>
    <property type="match status" value="7"/>
</dbReference>
<evidence type="ECO:0000256" key="2">
    <source>
        <dbReference type="ARBA" id="ARBA00022574"/>
    </source>
</evidence>
<keyword evidence="3" id="KW-0677">Repeat</keyword>
<dbReference type="Proteomes" id="UP000887116">
    <property type="component" value="Unassembled WGS sequence"/>
</dbReference>
<dbReference type="Pfam" id="PF00400">
    <property type="entry name" value="WD40"/>
    <property type="match status" value="7"/>
</dbReference>
<name>A0A8X6HMU4_TRICU</name>
<feature type="repeat" description="WD" evidence="5">
    <location>
        <begin position="276"/>
        <end position="302"/>
    </location>
</feature>
<feature type="compositionally biased region" description="Basic and acidic residues" evidence="6">
    <location>
        <begin position="742"/>
        <end position="752"/>
    </location>
</feature>
<gene>
    <name evidence="7" type="primary">WDR33</name>
    <name evidence="7" type="ORF">TNCT_310201</name>
</gene>
<comment type="subcellular location">
    <subcellularLocation>
        <location evidence="1">Nucleus</location>
    </subcellularLocation>
</comment>
<dbReference type="PANTHER" id="PTHR22836:SF0">
    <property type="entry name" value="PRE-MRNA 3' END PROCESSING PROTEIN WDR33"/>
    <property type="match status" value="1"/>
</dbReference>
<dbReference type="SUPFAM" id="SSF50978">
    <property type="entry name" value="WD40 repeat-like"/>
    <property type="match status" value="1"/>
</dbReference>
<dbReference type="InterPro" id="IPR001680">
    <property type="entry name" value="WD40_rpt"/>
</dbReference>
<organism evidence="7 8">
    <name type="scientific">Trichonephila clavata</name>
    <name type="common">Joro spider</name>
    <name type="synonym">Nephila clavata</name>
    <dbReference type="NCBI Taxonomy" id="2740835"/>
    <lineage>
        <taxon>Eukaryota</taxon>
        <taxon>Metazoa</taxon>
        <taxon>Ecdysozoa</taxon>
        <taxon>Arthropoda</taxon>
        <taxon>Chelicerata</taxon>
        <taxon>Arachnida</taxon>
        <taxon>Araneae</taxon>
        <taxon>Araneomorphae</taxon>
        <taxon>Entelegynae</taxon>
        <taxon>Araneoidea</taxon>
        <taxon>Nephilidae</taxon>
        <taxon>Trichonephila</taxon>
    </lineage>
</organism>
<evidence type="ECO:0000256" key="4">
    <source>
        <dbReference type="ARBA" id="ARBA00023242"/>
    </source>
</evidence>
<feature type="compositionally biased region" description="Low complexity" evidence="6">
    <location>
        <begin position="803"/>
        <end position="818"/>
    </location>
</feature>
<keyword evidence="2 5" id="KW-0853">WD repeat</keyword>
<evidence type="ECO:0000313" key="7">
    <source>
        <dbReference type="EMBL" id="GFR06124.1"/>
    </source>
</evidence>
<dbReference type="CDD" id="cd00200">
    <property type="entry name" value="WD40"/>
    <property type="match status" value="1"/>
</dbReference>
<feature type="region of interest" description="Disordered" evidence="6">
    <location>
        <begin position="547"/>
        <end position="827"/>
    </location>
</feature>